<proteinExistence type="predicted"/>
<dbReference type="GeneID" id="64635212"/>
<evidence type="ECO:0000313" key="1">
    <source>
        <dbReference type="EMBL" id="KAG1803975.1"/>
    </source>
</evidence>
<dbReference type="AlphaFoldDB" id="A0A9P7DVL9"/>
<gene>
    <name evidence="1" type="ORF">BJ212DRAFT_1486932</name>
</gene>
<accession>A0A9P7DVL9</accession>
<evidence type="ECO:0000313" key="2">
    <source>
        <dbReference type="Proteomes" id="UP000807769"/>
    </source>
</evidence>
<reference evidence="1" key="1">
    <citation type="journal article" date="2020" name="New Phytol.">
        <title>Comparative genomics reveals dynamic genome evolution in host specialist ectomycorrhizal fungi.</title>
        <authorList>
            <person name="Lofgren L.A."/>
            <person name="Nguyen N.H."/>
            <person name="Vilgalys R."/>
            <person name="Ruytinx J."/>
            <person name="Liao H.L."/>
            <person name="Branco S."/>
            <person name="Kuo A."/>
            <person name="LaButti K."/>
            <person name="Lipzen A."/>
            <person name="Andreopoulos W."/>
            <person name="Pangilinan J."/>
            <person name="Riley R."/>
            <person name="Hundley H."/>
            <person name="Na H."/>
            <person name="Barry K."/>
            <person name="Grigoriev I.V."/>
            <person name="Stajich J.E."/>
            <person name="Kennedy P.G."/>
        </authorList>
    </citation>
    <scope>NUCLEOTIDE SEQUENCE</scope>
    <source>
        <strain evidence="1">MN1</strain>
    </source>
</reference>
<protein>
    <submittedName>
        <fullName evidence="1">Uncharacterized protein</fullName>
    </submittedName>
</protein>
<dbReference type="Proteomes" id="UP000807769">
    <property type="component" value="Unassembled WGS sequence"/>
</dbReference>
<dbReference type="OrthoDB" id="1461976at2759"/>
<sequence length="68" mass="7572">MSLLQRPQSSDNGITTVKQNVSVIPDLVIKGLLSAISAHYFKCSVLRSSLYSVYDWWSSRASTNPQLI</sequence>
<comment type="caution">
    <text evidence="1">The sequence shown here is derived from an EMBL/GenBank/DDBJ whole genome shotgun (WGS) entry which is preliminary data.</text>
</comment>
<keyword evidence="2" id="KW-1185">Reference proteome</keyword>
<dbReference type="EMBL" id="JABBWG010000064">
    <property type="protein sequence ID" value="KAG1803975.1"/>
    <property type="molecule type" value="Genomic_DNA"/>
</dbReference>
<dbReference type="RefSeq" id="XP_041186673.1">
    <property type="nucleotide sequence ID" value="XM_041341196.1"/>
</dbReference>
<name>A0A9P7DVL9_9AGAM</name>
<organism evidence="1 2">
    <name type="scientific">Suillus subaureus</name>
    <dbReference type="NCBI Taxonomy" id="48587"/>
    <lineage>
        <taxon>Eukaryota</taxon>
        <taxon>Fungi</taxon>
        <taxon>Dikarya</taxon>
        <taxon>Basidiomycota</taxon>
        <taxon>Agaricomycotina</taxon>
        <taxon>Agaricomycetes</taxon>
        <taxon>Agaricomycetidae</taxon>
        <taxon>Boletales</taxon>
        <taxon>Suillineae</taxon>
        <taxon>Suillaceae</taxon>
        <taxon>Suillus</taxon>
    </lineage>
</organism>